<evidence type="ECO:0000259" key="5">
    <source>
        <dbReference type="SMART" id="SM00226"/>
    </source>
</evidence>
<dbReference type="SMART" id="SM00226">
    <property type="entry name" value="LMWPc"/>
    <property type="match status" value="1"/>
</dbReference>
<accession>A0A855X4E5</accession>
<dbReference type="Proteomes" id="UP000250918">
    <property type="component" value="Unassembled WGS sequence"/>
</dbReference>
<feature type="domain" description="Phosphotyrosine protein phosphatase I" evidence="5">
    <location>
        <begin position="5"/>
        <end position="152"/>
    </location>
</feature>
<gene>
    <name evidence="6" type="ORF">C3F09_03255</name>
</gene>
<dbReference type="SUPFAM" id="SSF52788">
    <property type="entry name" value="Phosphotyrosine protein phosphatases I"/>
    <property type="match status" value="1"/>
</dbReference>
<feature type="active site" description="Nucleophile" evidence="4">
    <location>
        <position position="11"/>
    </location>
</feature>
<evidence type="ECO:0000256" key="2">
    <source>
        <dbReference type="ARBA" id="ARBA00022801"/>
    </source>
</evidence>
<dbReference type="GO" id="GO:0004725">
    <property type="term" value="F:protein tyrosine phosphatase activity"/>
    <property type="evidence" value="ECO:0007669"/>
    <property type="project" value="InterPro"/>
</dbReference>
<dbReference type="AlphaFoldDB" id="A0A855X4E5"/>
<comment type="caution">
    <text evidence="6">The sequence shown here is derived from an EMBL/GenBank/DDBJ whole genome shotgun (WGS) entry which is preliminary data.</text>
</comment>
<name>A0A855X4E5_9BACT</name>
<dbReference type="EMBL" id="PQAP01000023">
    <property type="protein sequence ID" value="PWB74719.1"/>
    <property type="molecule type" value="Genomic_DNA"/>
</dbReference>
<evidence type="ECO:0000256" key="4">
    <source>
        <dbReference type="PIRSR" id="PIRSR617867-1"/>
    </source>
</evidence>
<keyword evidence="3" id="KW-0904">Protein phosphatase</keyword>
<comment type="similarity">
    <text evidence="1">Belongs to the low molecular weight phosphotyrosine protein phosphatase family.</text>
</comment>
<sequence>MSDKYTILFVCTGNTCRSPMAEVALRTLLDKERPGKAVVMSAGIAAATGFPATIFAIEAARIWDCDLSHHRSQPLDMHLIEKSDLILCMAQEHLAEVLRQVPSARNKAFLFKNFPDSRRFGEPVEDPIGQALERYNQTFIEIGEYLGKFLPEIVRRIDEKVRA</sequence>
<reference evidence="6 7" key="1">
    <citation type="journal article" date="2018" name="ISME J.">
        <title>A methanotrophic archaeon couples anaerobic oxidation of methane to Fe(III) reduction.</title>
        <authorList>
            <person name="Cai C."/>
            <person name="Leu A.O."/>
            <person name="Xie G.J."/>
            <person name="Guo J."/>
            <person name="Feng Y."/>
            <person name="Zhao J.X."/>
            <person name="Tyson G.W."/>
            <person name="Yuan Z."/>
            <person name="Hu S."/>
        </authorList>
    </citation>
    <scope>NUCLEOTIDE SEQUENCE [LARGE SCALE GENOMIC DNA]</scope>
    <source>
        <strain evidence="6">FeB_12</strain>
    </source>
</reference>
<dbReference type="PRINTS" id="PR00719">
    <property type="entry name" value="LMWPTPASE"/>
</dbReference>
<keyword evidence="2" id="KW-0378">Hydrolase</keyword>
<dbReference type="PANTHER" id="PTHR11717">
    <property type="entry name" value="LOW MOLECULAR WEIGHT PROTEIN TYROSINE PHOSPHATASE"/>
    <property type="match status" value="1"/>
</dbReference>
<dbReference type="InterPro" id="IPR017867">
    <property type="entry name" value="Tyr_phospatase_low_mol_wt"/>
</dbReference>
<evidence type="ECO:0000313" key="6">
    <source>
        <dbReference type="EMBL" id="PWB74719.1"/>
    </source>
</evidence>
<evidence type="ECO:0000313" key="7">
    <source>
        <dbReference type="Proteomes" id="UP000250918"/>
    </source>
</evidence>
<dbReference type="PANTHER" id="PTHR11717:SF31">
    <property type="entry name" value="LOW MOLECULAR WEIGHT PROTEIN-TYROSINE-PHOSPHATASE ETP-RELATED"/>
    <property type="match status" value="1"/>
</dbReference>
<dbReference type="InterPro" id="IPR050438">
    <property type="entry name" value="LMW_PTPase"/>
</dbReference>
<evidence type="ECO:0000256" key="3">
    <source>
        <dbReference type="ARBA" id="ARBA00022912"/>
    </source>
</evidence>
<feature type="active site" description="Proton donor" evidence="4">
    <location>
        <position position="126"/>
    </location>
</feature>
<feature type="active site" evidence="4">
    <location>
        <position position="17"/>
    </location>
</feature>
<dbReference type="Gene3D" id="3.40.50.2300">
    <property type="match status" value="1"/>
</dbReference>
<dbReference type="InterPro" id="IPR036196">
    <property type="entry name" value="Ptyr_pPase_sf"/>
</dbReference>
<proteinExistence type="inferred from homology"/>
<organism evidence="6 7">
    <name type="scientific">candidate division GN15 bacterium</name>
    <dbReference type="NCBI Taxonomy" id="2072418"/>
    <lineage>
        <taxon>Bacteria</taxon>
        <taxon>candidate division GN15</taxon>
    </lineage>
</organism>
<dbReference type="Pfam" id="PF01451">
    <property type="entry name" value="LMWPc"/>
    <property type="match status" value="1"/>
</dbReference>
<dbReference type="InterPro" id="IPR023485">
    <property type="entry name" value="Ptyr_pPase"/>
</dbReference>
<evidence type="ECO:0000256" key="1">
    <source>
        <dbReference type="ARBA" id="ARBA00011063"/>
    </source>
</evidence>
<protein>
    <submittedName>
        <fullName evidence="6">Low molecular weight protein arginine phosphatase</fullName>
    </submittedName>
</protein>